<dbReference type="InterPro" id="IPR017853">
    <property type="entry name" value="GH"/>
</dbReference>
<dbReference type="Gene3D" id="3.20.20.80">
    <property type="entry name" value="Glycosidases"/>
    <property type="match status" value="1"/>
</dbReference>
<accession>A0A558HI45</accession>
<keyword evidence="6" id="KW-1185">Reference proteome</keyword>
<keyword evidence="2" id="KW-0378">Hydrolase</keyword>
<proteinExistence type="inferred from homology"/>
<dbReference type="STRING" id="553385.GCA_000591415_00542"/>
<dbReference type="OrthoDB" id="9800174at2"/>
<keyword evidence="3" id="KW-0326">Glycosidase</keyword>
<dbReference type="FunFam" id="3.90.400.10:FF:000002">
    <property type="entry name" value="Sucrose isomerase"/>
    <property type="match status" value="1"/>
</dbReference>
<gene>
    <name evidence="5" type="ORF">FQP86_13720</name>
</gene>
<dbReference type="Proteomes" id="UP000319941">
    <property type="component" value="Unassembled WGS sequence"/>
</dbReference>
<evidence type="ECO:0000313" key="5">
    <source>
        <dbReference type="EMBL" id="TVU68820.1"/>
    </source>
</evidence>
<organism evidence="5 6">
    <name type="scientific">Cobetia crustatorum</name>
    <dbReference type="NCBI Taxonomy" id="553385"/>
    <lineage>
        <taxon>Bacteria</taxon>
        <taxon>Pseudomonadati</taxon>
        <taxon>Pseudomonadota</taxon>
        <taxon>Gammaproteobacteria</taxon>
        <taxon>Oceanospirillales</taxon>
        <taxon>Halomonadaceae</taxon>
        <taxon>Cobetia</taxon>
    </lineage>
</organism>
<name>A0A558HI45_9GAMM</name>
<reference evidence="5 6" key="1">
    <citation type="submission" date="2019-07" db="EMBL/GenBank/DDBJ databases">
        <title>Diversity of Bacteria from Kongsfjorden, Arctic.</title>
        <authorList>
            <person name="Yu Y."/>
        </authorList>
    </citation>
    <scope>NUCLEOTIDE SEQUENCE [LARGE SCALE GENOMIC DNA]</scope>
    <source>
        <strain evidence="5 6">SM1923</strain>
    </source>
</reference>
<dbReference type="AlphaFoldDB" id="A0A558HI45"/>
<evidence type="ECO:0000256" key="1">
    <source>
        <dbReference type="ARBA" id="ARBA00008061"/>
    </source>
</evidence>
<dbReference type="SMART" id="SM00642">
    <property type="entry name" value="Aamy"/>
    <property type="match status" value="1"/>
</dbReference>
<dbReference type="Gene3D" id="3.90.400.10">
    <property type="entry name" value="Oligo-1,6-glucosidase, Domain 2"/>
    <property type="match status" value="1"/>
</dbReference>
<evidence type="ECO:0000256" key="3">
    <source>
        <dbReference type="ARBA" id="ARBA00023295"/>
    </source>
</evidence>
<sequence length="572" mass="64034">MTPTQLHRHAAHDWWRGATLYQIYPRSFMDANGDGVGDIAGIIQRLDYLATLGVDAIWISPIFTSPMQDFGYDVSDYRDIDPLFGTLEDFTRLIARAHELGLAVIIDQVLSHSSDQHVWFRESRQSRDNAKADWYVWADPRPDGNAPNNWLAAFGGPAWTFDSRRCQYYLHNFLASQPDLNFHHPEVRQAQLGNLRFWLELGVDGFRFDTANFYFHDRALTDNPPSSDDYRSRGHPRSYQLLKHNADQPENLDYLEEIRALLDEYPGATSVGEVGGSDPLPAMAAYTAGQHRLHMAYTFDLLNSTGDAMALHAVLARFADHGYDAWPCWALSNHDVPRSASRWGSDRALLALTVLCSLRGSLCLYQGEELGFEEAELSYAELQDPFGIALWPEVKGRDGCRTPMVWEPHRHGGFCADSLSPWLPVQAPHQSQAVSLQQEAPESLLNHVRQLLRLRGENTLLKTGQQTLISPSVLPKGVFGVIRHDPHQQMVCLANLKHQSDHKSGHDNSPVMLDLTALLGSRTLHGQHHDPIEIVSLPGMATPILEAGQLRLSPGMAAWLVVPADASRDQDG</sequence>
<dbReference type="InterPro" id="IPR045857">
    <property type="entry name" value="O16G_dom_2"/>
</dbReference>
<dbReference type="InterPro" id="IPR006047">
    <property type="entry name" value="GH13_cat_dom"/>
</dbReference>
<dbReference type="GO" id="GO:0004556">
    <property type="term" value="F:alpha-amylase activity"/>
    <property type="evidence" value="ECO:0007669"/>
    <property type="project" value="TreeGrafter"/>
</dbReference>
<feature type="domain" description="Glycosyl hydrolase family 13 catalytic" evidence="4">
    <location>
        <begin position="22"/>
        <end position="401"/>
    </location>
</feature>
<dbReference type="RefSeq" id="WP_144727866.1">
    <property type="nucleotide sequence ID" value="NZ_CAWOWR010000147.1"/>
</dbReference>
<dbReference type="Pfam" id="PF00128">
    <property type="entry name" value="Alpha-amylase"/>
    <property type="match status" value="1"/>
</dbReference>
<dbReference type="CDD" id="cd11330">
    <property type="entry name" value="AmyAc_OligoGlu"/>
    <property type="match status" value="1"/>
</dbReference>
<protein>
    <submittedName>
        <fullName evidence="5">Alpha-glucosidase</fullName>
    </submittedName>
</protein>
<dbReference type="EMBL" id="VNFH01000009">
    <property type="protein sequence ID" value="TVU68820.1"/>
    <property type="molecule type" value="Genomic_DNA"/>
</dbReference>
<dbReference type="PANTHER" id="PTHR10357">
    <property type="entry name" value="ALPHA-AMYLASE FAMILY MEMBER"/>
    <property type="match status" value="1"/>
</dbReference>
<dbReference type="GO" id="GO:0009313">
    <property type="term" value="P:oligosaccharide catabolic process"/>
    <property type="evidence" value="ECO:0007669"/>
    <property type="project" value="TreeGrafter"/>
</dbReference>
<comment type="similarity">
    <text evidence="1">Belongs to the glycosyl hydrolase 13 family.</text>
</comment>
<evidence type="ECO:0000256" key="2">
    <source>
        <dbReference type="ARBA" id="ARBA00022801"/>
    </source>
</evidence>
<dbReference type="PANTHER" id="PTHR10357:SF179">
    <property type="entry name" value="NEUTRAL AND BASIC AMINO ACID TRANSPORT PROTEIN RBAT"/>
    <property type="match status" value="1"/>
</dbReference>
<evidence type="ECO:0000313" key="6">
    <source>
        <dbReference type="Proteomes" id="UP000319941"/>
    </source>
</evidence>
<comment type="caution">
    <text evidence="5">The sequence shown here is derived from an EMBL/GenBank/DDBJ whole genome shotgun (WGS) entry which is preliminary data.</text>
</comment>
<dbReference type="SUPFAM" id="SSF51445">
    <property type="entry name" value="(Trans)glycosidases"/>
    <property type="match status" value="1"/>
</dbReference>
<evidence type="ECO:0000259" key="4">
    <source>
        <dbReference type="SMART" id="SM00642"/>
    </source>
</evidence>